<dbReference type="PANTHER" id="PTHR43229">
    <property type="entry name" value="NODULATION PROTEIN J"/>
    <property type="match status" value="1"/>
</dbReference>
<evidence type="ECO:0000313" key="8">
    <source>
        <dbReference type="EMBL" id="MFD1517331.1"/>
    </source>
</evidence>
<sequence length="270" mass="28618">MTVLTRPGSRLWWAVADAAVLTRRYLAHLRRQPAELAGAVGFPILLVLMFAFLLGGMMAVPRGGDYRQALLPGLFTMTMLFGLSATMIAVVTDAQRGITDRFRSMPMAPSAVLVGRAAADMVTSAIALGVLLLVGLVVGWRSSGSPGAVVLAVGLLLLLRFALLWVGIYLGLLVRSAGAVTAVQTLEFPVGFLSGLFVAPATMPAVVATIAEWNPLSSTAAATRALFGNPGWGGDSWVAQHPVLMAVVWPLVIVAVFAPLSVYRYREMSR</sequence>
<dbReference type="Pfam" id="PF01061">
    <property type="entry name" value="ABC2_membrane"/>
    <property type="match status" value="1"/>
</dbReference>
<dbReference type="InterPro" id="IPR051784">
    <property type="entry name" value="Nod_factor_ABC_transporter"/>
</dbReference>
<keyword evidence="2 6" id="KW-0812">Transmembrane</keyword>
<dbReference type="InterPro" id="IPR013525">
    <property type="entry name" value="ABC2_TM"/>
</dbReference>
<feature type="transmembrane region" description="Helical" evidence="6">
    <location>
        <begin position="243"/>
        <end position="263"/>
    </location>
</feature>
<keyword evidence="5" id="KW-0046">Antibiotic resistance</keyword>
<gene>
    <name evidence="8" type="ORF">ACFSJD_07530</name>
</gene>
<dbReference type="RefSeq" id="WP_344722749.1">
    <property type="nucleotide sequence ID" value="NZ_BAAAUS010000013.1"/>
</dbReference>
<accession>A0ABW4EQR1</accession>
<comment type="subcellular location">
    <subcellularLocation>
        <location evidence="6">Cell membrane</location>
        <topology evidence="6">Multi-pass membrane protein</topology>
    </subcellularLocation>
    <subcellularLocation>
        <location evidence="1">Membrane</location>
        <topology evidence="1">Multi-pass membrane protein</topology>
    </subcellularLocation>
</comment>
<feature type="transmembrane region" description="Helical" evidence="6">
    <location>
        <begin position="36"/>
        <end position="57"/>
    </location>
</feature>
<name>A0ABW4EQR1_9PSEU</name>
<feature type="transmembrane region" description="Helical" evidence="6">
    <location>
        <begin position="113"/>
        <end position="138"/>
    </location>
</feature>
<comment type="caution">
    <text evidence="8">The sequence shown here is derived from an EMBL/GenBank/DDBJ whole genome shotgun (WGS) entry which is preliminary data.</text>
</comment>
<keyword evidence="3 6" id="KW-1133">Transmembrane helix</keyword>
<keyword evidence="4 6" id="KW-0472">Membrane</keyword>
<evidence type="ECO:0000256" key="2">
    <source>
        <dbReference type="ARBA" id="ARBA00022692"/>
    </source>
</evidence>
<dbReference type="Proteomes" id="UP001597114">
    <property type="component" value="Unassembled WGS sequence"/>
</dbReference>
<feature type="transmembrane region" description="Helical" evidence="6">
    <location>
        <begin position="150"/>
        <end position="174"/>
    </location>
</feature>
<evidence type="ECO:0000259" key="7">
    <source>
        <dbReference type="PROSITE" id="PS51012"/>
    </source>
</evidence>
<dbReference type="PANTHER" id="PTHR43229:SF2">
    <property type="entry name" value="NODULATION PROTEIN J"/>
    <property type="match status" value="1"/>
</dbReference>
<comment type="similarity">
    <text evidence="6">Belongs to the ABC-2 integral membrane protein family.</text>
</comment>
<evidence type="ECO:0000256" key="3">
    <source>
        <dbReference type="ARBA" id="ARBA00022989"/>
    </source>
</evidence>
<evidence type="ECO:0000256" key="5">
    <source>
        <dbReference type="ARBA" id="ARBA00023251"/>
    </source>
</evidence>
<evidence type="ECO:0000256" key="4">
    <source>
        <dbReference type="ARBA" id="ARBA00023136"/>
    </source>
</evidence>
<keyword evidence="6" id="KW-0813">Transport</keyword>
<evidence type="ECO:0000313" key="9">
    <source>
        <dbReference type="Proteomes" id="UP001597114"/>
    </source>
</evidence>
<keyword evidence="9" id="KW-1185">Reference proteome</keyword>
<dbReference type="InterPro" id="IPR047817">
    <property type="entry name" value="ABC2_TM_bact-type"/>
</dbReference>
<keyword evidence="6" id="KW-1003">Cell membrane</keyword>
<feature type="transmembrane region" description="Helical" evidence="6">
    <location>
        <begin position="69"/>
        <end position="92"/>
    </location>
</feature>
<dbReference type="PROSITE" id="PS51012">
    <property type="entry name" value="ABC_TM2"/>
    <property type="match status" value="1"/>
</dbReference>
<dbReference type="EMBL" id="JBHUCO010000008">
    <property type="protein sequence ID" value="MFD1517331.1"/>
    <property type="molecule type" value="Genomic_DNA"/>
</dbReference>
<dbReference type="InterPro" id="IPR000412">
    <property type="entry name" value="ABC_2_transport"/>
</dbReference>
<dbReference type="PIRSF" id="PIRSF006648">
    <property type="entry name" value="DrrB"/>
    <property type="match status" value="1"/>
</dbReference>
<feature type="transmembrane region" description="Helical" evidence="6">
    <location>
        <begin position="186"/>
        <end position="211"/>
    </location>
</feature>
<reference evidence="9" key="1">
    <citation type="journal article" date="2019" name="Int. J. Syst. Evol. Microbiol.">
        <title>The Global Catalogue of Microorganisms (GCM) 10K type strain sequencing project: providing services to taxonomists for standard genome sequencing and annotation.</title>
        <authorList>
            <consortium name="The Broad Institute Genomics Platform"/>
            <consortium name="The Broad Institute Genome Sequencing Center for Infectious Disease"/>
            <person name="Wu L."/>
            <person name="Ma J."/>
        </authorList>
    </citation>
    <scope>NUCLEOTIDE SEQUENCE [LARGE SCALE GENOMIC DNA]</scope>
    <source>
        <strain evidence="9">CCM 7043</strain>
    </source>
</reference>
<proteinExistence type="inferred from homology"/>
<feature type="domain" description="ABC transmembrane type-2" evidence="7">
    <location>
        <begin position="34"/>
        <end position="268"/>
    </location>
</feature>
<evidence type="ECO:0000256" key="6">
    <source>
        <dbReference type="RuleBase" id="RU361157"/>
    </source>
</evidence>
<evidence type="ECO:0000256" key="1">
    <source>
        <dbReference type="ARBA" id="ARBA00004141"/>
    </source>
</evidence>
<organism evidence="8 9">
    <name type="scientific">Pseudonocardia yunnanensis</name>
    <dbReference type="NCBI Taxonomy" id="58107"/>
    <lineage>
        <taxon>Bacteria</taxon>
        <taxon>Bacillati</taxon>
        <taxon>Actinomycetota</taxon>
        <taxon>Actinomycetes</taxon>
        <taxon>Pseudonocardiales</taxon>
        <taxon>Pseudonocardiaceae</taxon>
        <taxon>Pseudonocardia</taxon>
    </lineage>
</organism>
<protein>
    <recommendedName>
        <fullName evidence="6">Transport permease protein</fullName>
    </recommendedName>
</protein>